<evidence type="ECO:0000256" key="1">
    <source>
        <dbReference type="SAM" id="MobiDB-lite"/>
    </source>
</evidence>
<evidence type="ECO:0000313" key="3">
    <source>
        <dbReference type="Proteomes" id="UP001292094"/>
    </source>
</evidence>
<comment type="caution">
    <text evidence="2">The sequence shown here is derived from an EMBL/GenBank/DDBJ whole genome shotgun (WGS) entry which is preliminary data.</text>
</comment>
<reference evidence="2" key="1">
    <citation type="submission" date="2023-11" db="EMBL/GenBank/DDBJ databases">
        <title>Genome assemblies of two species of porcelain crab, Petrolisthes cinctipes and Petrolisthes manimaculis (Anomura: Porcellanidae).</title>
        <authorList>
            <person name="Angst P."/>
        </authorList>
    </citation>
    <scope>NUCLEOTIDE SEQUENCE</scope>
    <source>
        <strain evidence="2">PB745_02</strain>
        <tissue evidence="2">Gill</tissue>
    </source>
</reference>
<feature type="compositionally biased region" description="Polar residues" evidence="1">
    <location>
        <begin position="35"/>
        <end position="49"/>
    </location>
</feature>
<dbReference type="EMBL" id="JAWZYT010001631">
    <property type="protein sequence ID" value="KAK4310509.1"/>
    <property type="molecule type" value="Genomic_DNA"/>
</dbReference>
<protein>
    <submittedName>
        <fullName evidence="2">Uncharacterized protein</fullName>
    </submittedName>
</protein>
<gene>
    <name evidence="2" type="ORF">Pmani_017937</name>
</gene>
<keyword evidence="3" id="KW-1185">Reference proteome</keyword>
<dbReference type="AlphaFoldDB" id="A0AAE1PLF9"/>
<feature type="compositionally biased region" description="Basic and acidic residues" evidence="1">
    <location>
        <begin position="50"/>
        <end position="64"/>
    </location>
</feature>
<evidence type="ECO:0000313" key="2">
    <source>
        <dbReference type="EMBL" id="KAK4310509.1"/>
    </source>
</evidence>
<feature type="region of interest" description="Disordered" evidence="1">
    <location>
        <begin position="1"/>
        <end position="97"/>
    </location>
</feature>
<sequence>MSQRFLRQQQQEERETPTGQDVRGGEETRDGTEWTFDQKSTPSFIITGTSRDRSDSKTTQEMMRRITAGRESTTTTTTRSGRDRLKKKRATSRHGCPGNIGNFGFNSYNLLTFALQVFNGVVNTINSLNNNNNNNNINSVTNANSNANEQNSNVDSMSQVTVVVASKRRRRKKKDVRHNTDPNEVCVNGLTGDTEVQRMIQDTYSTVADIVKVKSWSNVLQPGE</sequence>
<name>A0AAE1PLF9_9EUCA</name>
<organism evidence="2 3">
    <name type="scientific">Petrolisthes manimaculis</name>
    <dbReference type="NCBI Taxonomy" id="1843537"/>
    <lineage>
        <taxon>Eukaryota</taxon>
        <taxon>Metazoa</taxon>
        <taxon>Ecdysozoa</taxon>
        <taxon>Arthropoda</taxon>
        <taxon>Crustacea</taxon>
        <taxon>Multicrustacea</taxon>
        <taxon>Malacostraca</taxon>
        <taxon>Eumalacostraca</taxon>
        <taxon>Eucarida</taxon>
        <taxon>Decapoda</taxon>
        <taxon>Pleocyemata</taxon>
        <taxon>Anomura</taxon>
        <taxon>Galatheoidea</taxon>
        <taxon>Porcellanidae</taxon>
        <taxon>Petrolisthes</taxon>
    </lineage>
</organism>
<dbReference type="Proteomes" id="UP001292094">
    <property type="component" value="Unassembled WGS sequence"/>
</dbReference>
<proteinExistence type="predicted"/>
<accession>A0AAE1PLF9</accession>
<feature type="compositionally biased region" description="Basic and acidic residues" evidence="1">
    <location>
        <begin position="23"/>
        <end position="32"/>
    </location>
</feature>